<accession>A0A8C4QNY2</accession>
<sequence length="208" mass="21503">MTSTSTKVGEIFSAAGAAFSKLGELTMQLHPVVEGSPSGAKWTAEEVRMLHEAVERFGNELNSISQIIRERTVAQIKVALKRKTYEDGGLGSAVVDAQAKSPRKGSAGVGASAMSAVSTSGATAGQLSGGSGGEAATVKRQKAMSDVTLSALNDSESGCDLVDIDGLVETHTAGKNFVPGRVKVEGIEWSHTGAELHGGFDRRATTLN</sequence>
<dbReference type="PANTHER" id="PTHR21397">
    <property type="entry name" value="CHROMATIN COMPLEXES SUBUNIT BAP18-RELATED"/>
    <property type="match status" value="1"/>
</dbReference>
<dbReference type="CDD" id="cd00167">
    <property type="entry name" value="SANT"/>
    <property type="match status" value="1"/>
</dbReference>
<dbReference type="PANTHER" id="PTHR21397:SF2">
    <property type="entry name" value="CHROMATIN COMPLEXES SUBUNIT BAP18"/>
    <property type="match status" value="1"/>
</dbReference>
<evidence type="ECO:0000313" key="2">
    <source>
        <dbReference type="Proteomes" id="UP000694388"/>
    </source>
</evidence>
<evidence type="ECO:0000313" key="1">
    <source>
        <dbReference type="Ensembl" id="ENSEBUP00000018386.1"/>
    </source>
</evidence>
<reference evidence="1" key="2">
    <citation type="submission" date="2025-09" db="UniProtKB">
        <authorList>
            <consortium name="Ensembl"/>
        </authorList>
    </citation>
    <scope>IDENTIFICATION</scope>
</reference>
<dbReference type="GeneTree" id="ENSGT00390000014721"/>
<organism evidence="1 2">
    <name type="scientific">Eptatretus burgeri</name>
    <name type="common">Inshore hagfish</name>
    <dbReference type="NCBI Taxonomy" id="7764"/>
    <lineage>
        <taxon>Eukaryota</taxon>
        <taxon>Metazoa</taxon>
        <taxon>Chordata</taxon>
        <taxon>Craniata</taxon>
        <taxon>Vertebrata</taxon>
        <taxon>Cyclostomata</taxon>
        <taxon>Myxini</taxon>
        <taxon>Myxiniformes</taxon>
        <taxon>Myxinidae</taxon>
        <taxon>Eptatretinae</taxon>
        <taxon>Eptatretus</taxon>
    </lineage>
</organism>
<dbReference type="InterPro" id="IPR009057">
    <property type="entry name" value="Homeodomain-like_sf"/>
</dbReference>
<dbReference type="GO" id="GO:0016589">
    <property type="term" value="C:NURF complex"/>
    <property type="evidence" value="ECO:0007669"/>
    <property type="project" value="TreeGrafter"/>
</dbReference>
<dbReference type="Proteomes" id="UP000694388">
    <property type="component" value="Unplaced"/>
</dbReference>
<protein>
    <recommendedName>
        <fullName evidence="3">Chromatin complexes subunit BAP18</fullName>
    </recommendedName>
</protein>
<dbReference type="OMA" id="GIEWSHT"/>
<dbReference type="Ensembl" id="ENSEBUT00000018962.1">
    <property type="protein sequence ID" value="ENSEBUP00000018386.1"/>
    <property type="gene ID" value="ENSEBUG00000011474.1"/>
</dbReference>
<evidence type="ECO:0008006" key="3">
    <source>
        <dbReference type="Google" id="ProtNLM"/>
    </source>
</evidence>
<dbReference type="GO" id="GO:0071339">
    <property type="term" value="C:MLL1 complex"/>
    <property type="evidence" value="ECO:0007669"/>
    <property type="project" value="TreeGrafter"/>
</dbReference>
<dbReference type="AlphaFoldDB" id="A0A8C4QNY2"/>
<dbReference type="Gene3D" id="1.10.10.60">
    <property type="entry name" value="Homeodomain-like"/>
    <property type="match status" value="1"/>
</dbReference>
<proteinExistence type="predicted"/>
<name>A0A8C4QNY2_EPTBU</name>
<dbReference type="InterPro" id="IPR001005">
    <property type="entry name" value="SANT/Myb"/>
</dbReference>
<reference evidence="1" key="1">
    <citation type="submission" date="2025-08" db="UniProtKB">
        <authorList>
            <consortium name="Ensembl"/>
        </authorList>
    </citation>
    <scope>IDENTIFICATION</scope>
</reference>
<dbReference type="SUPFAM" id="SSF46689">
    <property type="entry name" value="Homeodomain-like"/>
    <property type="match status" value="1"/>
</dbReference>
<keyword evidence="2" id="KW-1185">Reference proteome</keyword>